<name>C9RQE2_FIBSS</name>
<dbReference type="EMBL" id="CP002158">
    <property type="protein sequence ID" value="ADL25892.1"/>
    <property type="molecule type" value="Genomic_DNA"/>
</dbReference>
<evidence type="ECO:0000313" key="1">
    <source>
        <dbReference type="EMBL" id="ACX76689.1"/>
    </source>
</evidence>
<protein>
    <submittedName>
        <fullName evidence="2">p3 protein</fullName>
    </submittedName>
</protein>
<organism evidence="2 3">
    <name type="scientific">Fibrobacter succinogenes (strain ATCC 19169 / S85)</name>
    <dbReference type="NCBI Taxonomy" id="59374"/>
    <lineage>
        <taxon>Bacteria</taxon>
        <taxon>Pseudomonadati</taxon>
        <taxon>Fibrobacterota</taxon>
        <taxon>Fibrobacteria</taxon>
        <taxon>Fibrobacterales</taxon>
        <taxon>Fibrobacteraceae</taxon>
        <taxon>Fibrobacter</taxon>
    </lineage>
</organism>
<dbReference type="HOGENOM" id="CLU_516541_0_0_0"/>
<reference evidence="2" key="3">
    <citation type="submission" date="2010-08" db="EMBL/GenBank/DDBJ databases">
        <authorList>
            <person name="Durkin A.S."/>
            <person name="Nelson K.E."/>
            <person name="Morrison M."/>
            <person name="Forsberg C.W."/>
            <person name="Wilson D.B."/>
            <person name="Russell J.B."/>
            <person name="Cann I.K.O."/>
            <person name="Mackie R.I."/>
            <person name="White B.A."/>
        </authorList>
    </citation>
    <scope>NUCLEOTIDE SEQUENCE</scope>
    <source>
        <strain evidence="2">S85</strain>
    </source>
</reference>
<evidence type="ECO:0000313" key="4">
    <source>
        <dbReference type="Proteomes" id="UP000001497"/>
    </source>
</evidence>
<dbReference type="STRING" id="59374.FSU_0380"/>
<dbReference type="EMBL" id="CP001792">
    <property type="protein sequence ID" value="ACX76689.1"/>
    <property type="molecule type" value="Genomic_DNA"/>
</dbReference>
<reference evidence="1 4" key="1">
    <citation type="submission" date="2009-10" db="EMBL/GenBank/DDBJ databases">
        <title>Complete sequence of Fibrobacter succinogenes subsp. succinogenes S85.</title>
        <authorList>
            <consortium name="US DOE Joint Genome Institute"/>
            <person name="Lucas S."/>
            <person name="Copeland A."/>
            <person name="Lapidus A."/>
            <person name="Glavina del Rio T."/>
            <person name="Tice H."/>
            <person name="Bruce D."/>
            <person name="Goodwin L."/>
            <person name="Pitluck S."/>
            <person name="Chertkov O."/>
            <person name="Detter J.C."/>
            <person name="Han C."/>
            <person name="Tapia R."/>
            <person name="Larimer F."/>
            <person name="Land M."/>
            <person name="Hauser L."/>
            <person name="Kyrpides N."/>
            <person name="Mikhailova N."/>
            <person name="Weimer P.J."/>
            <person name="Stevenson D.M."/>
            <person name="Boyum J."/>
            <person name="Brumm P.I."/>
            <person name="Mead D."/>
        </authorList>
    </citation>
    <scope>NUCLEOTIDE SEQUENCE [LARGE SCALE GENOMIC DNA]</scope>
    <source>
        <strain evidence="4">ATCC 19169 / S85</strain>
        <strain evidence="1">S85</strain>
    </source>
</reference>
<reference evidence="3" key="2">
    <citation type="submission" date="2010-08" db="EMBL/GenBank/DDBJ databases">
        <title>Complete sequence of Fibrobacter succinogenes subsp. succinogenes S85.</title>
        <authorList>
            <person name="Durkin A.S."/>
            <person name="Nelson K.E."/>
            <person name="Morrison M."/>
            <person name="Forsberg C.W."/>
            <person name="Wilson D.B."/>
            <person name="Russell J.B."/>
            <person name="Cann I.K.O."/>
            <person name="Mackie R.I."/>
            <person name="White B.A."/>
        </authorList>
    </citation>
    <scope>NUCLEOTIDE SEQUENCE [LARGE SCALE GENOMIC DNA]</scope>
    <source>
        <strain evidence="3">ATCC 19169 / S85</strain>
    </source>
</reference>
<dbReference type="Proteomes" id="UP000001497">
    <property type="component" value="Chromosome"/>
</dbReference>
<accession>C9RQE2</accession>
<dbReference type="RefSeq" id="WP_014545207.1">
    <property type="nucleotide sequence ID" value="NC_013410.1"/>
</dbReference>
<gene>
    <name evidence="1" type="ordered locus">Fisuc_3109</name>
    <name evidence="2" type="ordered locus">FSU_0380</name>
</gene>
<dbReference type="KEGG" id="fsu:Fisuc_3109"/>
<keyword evidence="4" id="KW-1185">Reference proteome</keyword>
<dbReference type="OrthoDB" id="9806128at2"/>
<dbReference type="AlphaFoldDB" id="C9RQE2"/>
<evidence type="ECO:0000313" key="2">
    <source>
        <dbReference type="EMBL" id="ADL25892.1"/>
    </source>
</evidence>
<evidence type="ECO:0000313" key="3">
    <source>
        <dbReference type="Proteomes" id="UP000000517"/>
    </source>
</evidence>
<sequence length="534" mass="60976">MMARWFLMMLGVMVSLSFAARYTRYNIVLSDSSVGYSQSQTVAQKLQTAPIAYYGSLIQRTYLQKDFYNAENAEFEQRYPRVYESFVGWANYKQKRQDNLLTQAPEQYQKMFEQRYALMNIKGFFLIHDEIRVEKIYDKATHTWVTPKPEDAKKELFSFAYVGPDISQDSSWIISQRMMVLLPNSEDQTVPVKRIFFMDGYSEECYSLMDTSILDKIHYVPHRLKYDVKPTAAMSAREKMQAFVESGDFASAGALAESADLSPRSKILMKILNKEYDFIVNEDSTGLYLDDYNGVVYTDRLDDALNDAAMHEYVSGRYCKSLQDNPDVDSALVCKAVKKVALREMPKPVVHWMGPIRFNAYADFGRPFLAGDFPDFDPVFYLGFGFNVYLGNWFGGLGLSIRSLDAKCDSCGTGDFGAHVEIGYLWLKKDYIESGVWCNFGFAAIEVPPQKGVEDPKYLHERYFRYGFGIYVEALFPKLIGRPVDSFFEQGIGNRFGVRLKLGAQNINISDIGQAKGLSPFVSLGITWHCMGVR</sequence>
<dbReference type="KEGG" id="fsc:FSU_0380"/>
<dbReference type="Proteomes" id="UP000000517">
    <property type="component" value="Chromosome"/>
</dbReference>
<proteinExistence type="predicted"/>